<accession>D0GPM4</accession>
<evidence type="ECO:0000313" key="2">
    <source>
        <dbReference type="Proteomes" id="UP000004226"/>
    </source>
</evidence>
<dbReference type="EMBL" id="ADAD01000195">
    <property type="protein sequence ID" value="EEY33955.1"/>
    <property type="molecule type" value="Genomic_DNA"/>
</dbReference>
<comment type="caution">
    <text evidence="1">The sequence shown here is derived from an EMBL/GenBank/DDBJ whole genome shotgun (WGS) entry which is preliminary data.</text>
</comment>
<organism evidence="1 2">
    <name type="scientific">Pseudoleptotrichia goodfellowii F0264</name>
    <dbReference type="NCBI Taxonomy" id="596323"/>
    <lineage>
        <taxon>Bacteria</taxon>
        <taxon>Fusobacteriati</taxon>
        <taxon>Fusobacteriota</taxon>
        <taxon>Fusobacteriia</taxon>
        <taxon>Fusobacteriales</taxon>
        <taxon>Leptotrichiaceae</taxon>
        <taxon>Pseudoleptotrichia</taxon>
    </lineage>
</organism>
<keyword evidence="2" id="KW-1185">Reference proteome</keyword>
<dbReference type="Proteomes" id="UP000004226">
    <property type="component" value="Unassembled WGS sequence"/>
</dbReference>
<sequence length="44" mass="5479">MYVRKIFAELVLFRSYFKNENRNVEVKKILKLLKNNKVKEKRCF</sequence>
<evidence type="ECO:0000313" key="1">
    <source>
        <dbReference type="EMBL" id="EEY33955.1"/>
    </source>
</evidence>
<dbReference type="AlphaFoldDB" id="D0GPM4"/>
<reference evidence="1 2" key="1">
    <citation type="submission" date="2009-10" db="EMBL/GenBank/DDBJ databases">
        <authorList>
            <person name="Harkins D.M."/>
            <person name="Madupu R."/>
            <person name="Durkin A.S."/>
            <person name="Torralba M."/>
            <person name="Methe B."/>
            <person name="Sutton G.G."/>
            <person name="Strausberg R.L."/>
            <person name="Nelson K.E."/>
        </authorList>
    </citation>
    <scope>NUCLEOTIDE SEQUENCE [LARGE SCALE GENOMIC DNA]</scope>
    <source>
        <strain evidence="1 2">F0264</strain>
    </source>
</reference>
<proteinExistence type="predicted"/>
<name>D0GPM4_9FUSO</name>
<gene>
    <name evidence="1" type="ORF">HMPREF0554_0058</name>
</gene>
<protein>
    <submittedName>
        <fullName evidence="1">Uncharacterized protein</fullName>
    </submittedName>
</protein>